<keyword evidence="4 6" id="KW-0472">Membrane</keyword>
<feature type="transmembrane region" description="Helical" evidence="6">
    <location>
        <begin position="342"/>
        <end position="362"/>
    </location>
</feature>
<dbReference type="PANTHER" id="PTHR24064">
    <property type="entry name" value="SOLUTE CARRIER FAMILY 22 MEMBER"/>
    <property type="match status" value="1"/>
</dbReference>
<dbReference type="PROSITE" id="PS50850">
    <property type="entry name" value="MFS"/>
    <property type="match status" value="1"/>
</dbReference>
<evidence type="ECO:0000256" key="4">
    <source>
        <dbReference type="ARBA" id="ARBA00023136"/>
    </source>
</evidence>
<feature type="region of interest" description="Disordered" evidence="5">
    <location>
        <begin position="512"/>
        <end position="538"/>
    </location>
</feature>
<evidence type="ECO:0000256" key="3">
    <source>
        <dbReference type="ARBA" id="ARBA00022989"/>
    </source>
</evidence>
<comment type="subcellular location">
    <subcellularLocation>
        <location evidence="1">Membrane</location>
        <topology evidence="1">Multi-pass membrane protein</topology>
    </subcellularLocation>
</comment>
<feature type="transmembrane region" description="Helical" evidence="6">
    <location>
        <begin position="164"/>
        <end position="188"/>
    </location>
</feature>
<dbReference type="PROSITE" id="PS00217">
    <property type="entry name" value="SUGAR_TRANSPORT_2"/>
    <property type="match status" value="1"/>
</dbReference>
<keyword evidence="9" id="KW-1185">Reference proteome</keyword>
<accession>A0AAV3ZDV3</accession>
<keyword evidence="3 6" id="KW-1133">Transmembrane helix</keyword>
<dbReference type="Pfam" id="PF00083">
    <property type="entry name" value="Sugar_tr"/>
    <property type="match status" value="1"/>
</dbReference>
<dbReference type="InterPro" id="IPR005829">
    <property type="entry name" value="Sugar_transporter_CS"/>
</dbReference>
<feature type="domain" description="Major facilitator superfamily (MFS) profile" evidence="7">
    <location>
        <begin position="20"/>
        <end position="485"/>
    </location>
</feature>
<sequence length="584" mass="64562">MGLEELLAEAGGMGRFQVINLCIVFIGKIFCGWSMFQMTFAGIVPDFHCETEGGPGHEALPSNVTLNSCSVPRNTSDPTSENLDCVTYNFTGPYKTVMKDFSLVCDQSWIKGAVTSIQMAGLMVGCVSAGQIGDAVGRWKTNFLFVIMLSLSNISAAFSPDWEVFAACRFFIGLGIGGVLVSSFILVLEFLPTKWRPLTSAAPSWTIGVSLFALSSYLLQDWRKLHLLCGACGLIQVPLLFFVPESLRWLTVKGHIERAEATIDKMARWNGRPHVSRAKETLQAVYEEEKNAREKSQRYTYLDIMRPWSTAKITLIMCYHWFAYSLAYYGISFGISDLAGNFFVNVFFMGLLETPFQIATFYTNNKVGRKLSAFPFVVLALGCSVGCMILEITDGGSQTITALSLVARTGISIPWYVIQTWGNELYPTVIRNLSYGASNTAARISGILAPILINFEDRMLMSYGIMAGFIAVDAVLILLLPETKGRELPDRINQTDFTTVVESEAQGMKSVDYSAKKKSGQNNYGSSQTVEHPDFGGKQGFREKVAYVNHSVNLSDEQDQKSTQANGEARSPNNQEEHSINVRL</sequence>
<feature type="compositionally biased region" description="Polar residues" evidence="5">
    <location>
        <begin position="520"/>
        <end position="530"/>
    </location>
</feature>
<feature type="compositionally biased region" description="Polar residues" evidence="5">
    <location>
        <begin position="552"/>
        <end position="574"/>
    </location>
</feature>
<dbReference type="Proteomes" id="UP000735302">
    <property type="component" value="Unassembled WGS sequence"/>
</dbReference>
<proteinExistence type="predicted"/>
<dbReference type="InterPro" id="IPR036259">
    <property type="entry name" value="MFS_trans_sf"/>
</dbReference>
<gene>
    <name evidence="8" type="ORF">PoB_002392100</name>
</gene>
<dbReference type="Gene3D" id="1.20.1250.20">
    <property type="entry name" value="MFS general substrate transporter like domains"/>
    <property type="match status" value="1"/>
</dbReference>
<comment type="caution">
    <text evidence="8">The sequence shown here is derived from an EMBL/GenBank/DDBJ whole genome shotgun (WGS) entry which is preliminary data.</text>
</comment>
<name>A0AAV3ZDV3_9GAST</name>
<feature type="transmembrane region" description="Helical" evidence="6">
    <location>
        <begin position="200"/>
        <end position="219"/>
    </location>
</feature>
<organism evidence="8 9">
    <name type="scientific">Plakobranchus ocellatus</name>
    <dbReference type="NCBI Taxonomy" id="259542"/>
    <lineage>
        <taxon>Eukaryota</taxon>
        <taxon>Metazoa</taxon>
        <taxon>Spiralia</taxon>
        <taxon>Lophotrochozoa</taxon>
        <taxon>Mollusca</taxon>
        <taxon>Gastropoda</taxon>
        <taxon>Heterobranchia</taxon>
        <taxon>Euthyneura</taxon>
        <taxon>Panpulmonata</taxon>
        <taxon>Sacoglossa</taxon>
        <taxon>Placobranchoidea</taxon>
        <taxon>Plakobranchidae</taxon>
        <taxon>Plakobranchus</taxon>
    </lineage>
</organism>
<dbReference type="AlphaFoldDB" id="A0AAV3ZDV3"/>
<evidence type="ECO:0000313" key="8">
    <source>
        <dbReference type="EMBL" id="GFN97415.1"/>
    </source>
</evidence>
<protein>
    <submittedName>
        <fullName evidence="8">Solute carrier family 22 member 21</fullName>
    </submittedName>
</protein>
<feature type="compositionally biased region" description="Basic and acidic residues" evidence="5">
    <location>
        <begin position="575"/>
        <end position="584"/>
    </location>
</feature>
<dbReference type="GO" id="GO:0016020">
    <property type="term" value="C:membrane"/>
    <property type="evidence" value="ECO:0007669"/>
    <property type="project" value="UniProtKB-SubCell"/>
</dbReference>
<feature type="transmembrane region" description="Helical" evidence="6">
    <location>
        <begin position="313"/>
        <end position="336"/>
    </location>
</feature>
<feature type="region of interest" description="Disordered" evidence="5">
    <location>
        <begin position="552"/>
        <end position="584"/>
    </location>
</feature>
<evidence type="ECO:0000313" key="9">
    <source>
        <dbReference type="Proteomes" id="UP000735302"/>
    </source>
</evidence>
<feature type="transmembrane region" description="Helical" evidence="6">
    <location>
        <begin position="16"/>
        <end position="36"/>
    </location>
</feature>
<dbReference type="SUPFAM" id="SSF103473">
    <property type="entry name" value="MFS general substrate transporter"/>
    <property type="match status" value="1"/>
</dbReference>
<feature type="transmembrane region" description="Helical" evidence="6">
    <location>
        <begin position="460"/>
        <end position="481"/>
    </location>
</feature>
<dbReference type="InterPro" id="IPR005828">
    <property type="entry name" value="MFS_sugar_transport-like"/>
</dbReference>
<dbReference type="GO" id="GO:0022857">
    <property type="term" value="F:transmembrane transporter activity"/>
    <property type="evidence" value="ECO:0007669"/>
    <property type="project" value="InterPro"/>
</dbReference>
<feature type="transmembrane region" description="Helical" evidence="6">
    <location>
        <begin position="374"/>
        <end position="393"/>
    </location>
</feature>
<evidence type="ECO:0000256" key="1">
    <source>
        <dbReference type="ARBA" id="ARBA00004141"/>
    </source>
</evidence>
<keyword evidence="2 6" id="KW-0812">Transmembrane</keyword>
<dbReference type="EMBL" id="BLXT01002773">
    <property type="protein sequence ID" value="GFN97415.1"/>
    <property type="molecule type" value="Genomic_DNA"/>
</dbReference>
<feature type="transmembrane region" description="Helical" evidence="6">
    <location>
        <begin position="225"/>
        <end position="243"/>
    </location>
</feature>
<dbReference type="InterPro" id="IPR020846">
    <property type="entry name" value="MFS_dom"/>
</dbReference>
<evidence type="ECO:0000256" key="2">
    <source>
        <dbReference type="ARBA" id="ARBA00022692"/>
    </source>
</evidence>
<evidence type="ECO:0000256" key="5">
    <source>
        <dbReference type="SAM" id="MobiDB-lite"/>
    </source>
</evidence>
<reference evidence="8 9" key="1">
    <citation type="journal article" date="2021" name="Elife">
        <title>Chloroplast acquisition without the gene transfer in kleptoplastic sea slugs, Plakobranchus ocellatus.</title>
        <authorList>
            <person name="Maeda T."/>
            <person name="Takahashi S."/>
            <person name="Yoshida T."/>
            <person name="Shimamura S."/>
            <person name="Takaki Y."/>
            <person name="Nagai Y."/>
            <person name="Toyoda A."/>
            <person name="Suzuki Y."/>
            <person name="Arimoto A."/>
            <person name="Ishii H."/>
            <person name="Satoh N."/>
            <person name="Nishiyama T."/>
            <person name="Hasebe M."/>
            <person name="Maruyama T."/>
            <person name="Minagawa J."/>
            <person name="Obokata J."/>
            <person name="Shigenobu S."/>
        </authorList>
    </citation>
    <scope>NUCLEOTIDE SEQUENCE [LARGE SCALE GENOMIC DNA]</scope>
</reference>
<feature type="transmembrane region" description="Helical" evidence="6">
    <location>
        <begin position="141"/>
        <end position="158"/>
    </location>
</feature>
<evidence type="ECO:0000259" key="7">
    <source>
        <dbReference type="PROSITE" id="PS50850"/>
    </source>
</evidence>
<evidence type="ECO:0000256" key="6">
    <source>
        <dbReference type="SAM" id="Phobius"/>
    </source>
</evidence>